<evidence type="ECO:0000259" key="1">
    <source>
        <dbReference type="SMART" id="SM00829"/>
    </source>
</evidence>
<dbReference type="SMART" id="SM00829">
    <property type="entry name" value="PKS_ER"/>
    <property type="match status" value="1"/>
</dbReference>
<dbReference type="CDD" id="cd08276">
    <property type="entry name" value="MDR7"/>
    <property type="match status" value="1"/>
</dbReference>
<evidence type="ECO:0000313" key="3">
    <source>
        <dbReference type="Proteomes" id="UP000292702"/>
    </source>
</evidence>
<dbReference type="PANTHER" id="PTHR45033:SF2">
    <property type="entry name" value="ZINC-TYPE ALCOHOL DEHYDROGENASE-LIKE PROTEIN C1773.06C"/>
    <property type="match status" value="1"/>
</dbReference>
<dbReference type="InterPro" id="IPR011032">
    <property type="entry name" value="GroES-like_sf"/>
</dbReference>
<dbReference type="Proteomes" id="UP000292702">
    <property type="component" value="Unassembled WGS sequence"/>
</dbReference>
<dbReference type="EMBL" id="RWJN01000207">
    <property type="protein sequence ID" value="TCD64937.1"/>
    <property type="molecule type" value="Genomic_DNA"/>
</dbReference>
<dbReference type="InterPro" id="IPR036291">
    <property type="entry name" value="NAD(P)-bd_dom_sf"/>
</dbReference>
<name>A0A4V2MW55_9APHY</name>
<reference evidence="2 3" key="1">
    <citation type="submission" date="2018-11" db="EMBL/GenBank/DDBJ databases">
        <title>Genome assembly of Steccherinum ochraceum LE-BIN_3174, the white-rot fungus of the Steccherinaceae family (The Residual Polyporoid clade, Polyporales, Basidiomycota).</title>
        <authorList>
            <person name="Fedorova T.V."/>
            <person name="Glazunova O.A."/>
            <person name="Landesman E.O."/>
            <person name="Moiseenko K.V."/>
            <person name="Psurtseva N.V."/>
            <person name="Savinova O.S."/>
            <person name="Shakhova N.V."/>
            <person name="Tyazhelova T.V."/>
            <person name="Vasina D.V."/>
        </authorList>
    </citation>
    <scope>NUCLEOTIDE SEQUENCE [LARGE SCALE GENOMIC DNA]</scope>
    <source>
        <strain evidence="2 3">LE-BIN_3174</strain>
    </source>
</reference>
<dbReference type="InterPro" id="IPR020843">
    <property type="entry name" value="ER"/>
</dbReference>
<dbReference type="InterPro" id="IPR013149">
    <property type="entry name" value="ADH-like_C"/>
</dbReference>
<feature type="domain" description="Enoyl reductase (ER)" evidence="1">
    <location>
        <begin position="21"/>
        <end position="351"/>
    </location>
</feature>
<dbReference type="OrthoDB" id="9930022at2759"/>
<dbReference type="AlphaFoldDB" id="A0A4V2MW55"/>
<keyword evidence="3" id="KW-1185">Reference proteome</keyword>
<sequence>MPLPATTRSYRIRRIQSNNKSTNAHIELTSDAIPPLATQEVLVKIHAVSLNFRDLMILNGLYPVSKDHLVPCSDAAGEVISVGKRVTKWKAGDRVVCSMNSAYRNADSVAMGEKLQETSLGAGIDGVLTEYRCFLDEALVRIPQAFTYEQASTLPCAALTAWNALTGPYPVKAGDHVLIQGTGGVSCFGMQFARALGASAIVTSSSDEKLEKAQRLGATYTINYLKKPDWEGEVLRITKDRGADHVLEVCGAPNILRSVKATRYGGHLHNIGVLAGFDGDGQISDLLSGLLMKTITLRSIQTGSIEQFEAMIQFINAKIIFPKVDKIFDFAHAREAYDFLASKAHIGKVVIRVSEERKISVVKRSSL</sequence>
<dbReference type="Gene3D" id="3.90.180.10">
    <property type="entry name" value="Medium-chain alcohol dehydrogenases, catalytic domain"/>
    <property type="match status" value="1"/>
</dbReference>
<organism evidence="2 3">
    <name type="scientific">Steccherinum ochraceum</name>
    <dbReference type="NCBI Taxonomy" id="92696"/>
    <lineage>
        <taxon>Eukaryota</taxon>
        <taxon>Fungi</taxon>
        <taxon>Dikarya</taxon>
        <taxon>Basidiomycota</taxon>
        <taxon>Agaricomycotina</taxon>
        <taxon>Agaricomycetes</taxon>
        <taxon>Polyporales</taxon>
        <taxon>Steccherinaceae</taxon>
        <taxon>Steccherinum</taxon>
    </lineage>
</organism>
<dbReference type="Pfam" id="PF08240">
    <property type="entry name" value="ADH_N"/>
    <property type="match status" value="1"/>
</dbReference>
<dbReference type="STRING" id="92696.A0A4V2MW55"/>
<protein>
    <recommendedName>
        <fullName evidence="1">Enoyl reductase (ER) domain-containing protein</fullName>
    </recommendedName>
</protein>
<dbReference type="Pfam" id="PF00107">
    <property type="entry name" value="ADH_zinc_N"/>
    <property type="match status" value="1"/>
</dbReference>
<dbReference type="GO" id="GO:0016491">
    <property type="term" value="F:oxidoreductase activity"/>
    <property type="evidence" value="ECO:0007669"/>
    <property type="project" value="InterPro"/>
</dbReference>
<gene>
    <name evidence="2" type="ORF">EIP91_003434</name>
</gene>
<comment type="caution">
    <text evidence="2">The sequence shown here is derived from an EMBL/GenBank/DDBJ whole genome shotgun (WGS) entry which is preliminary data.</text>
</comment>
<accession>A0A4V2MW55</accession>
<dbReference type="PANTHER" id="PTHR45033">
    <property type="match status" value="1"/>
</dbReference>
<dbReference type="SUPFAM" id="SSF50129">
    <property type="entry name" value="GroES-like"/>
    <property type="match status" value="1"/>
</dbReference>
<evidence type="ECO:0000313" key="2">
    <source>
        <dbReference type="EMBL" id="TCD64937.1"/>
    </source>
</evidence>
<proteinExistence type="predicted"/>
<dbReference type="SUPFAM" id="SSF51735">
    <property type="entry name" value="NAD(P)-binding Rossmann-fold domains"/>
    <property type="match status" value="1"/>
</dbReference>
<dbReference type="InterPro" id="IPR013154">
    <property type="entry name" value="ADH-like_N"/>
</dbReference>
<dbReference type="Gene3D" id="3.40.50.720">
    <property type="entry name" value="NAD(P)-binding Rossmann-like Domain"/>
    <property type="match status" value="1"/>
</dbReference>
<dbReference type="InterPro" id="IPR052711">
    <property type="entry name" value="Zinc_ADH-like"/>
</dbReference>